<organism evidence="1 2">
    <name type="scientific">Streptomyces chartreusis NRRL 3882</name>
    <dbReference type="NCBI Taxonomy" id="1079985"/>
    <lineage>
        <taxon>Bacteria</taxon>
        <taxon>Bacillati</taxon>
        <taxon>Actinomycetota</taxon>
        <taxon>Actinomycetes</taxon>
        <taxon>Kitasatosporales</taxon>
        <taxon>Streptomycetaceae</taxon>
        <taxon>Streptomyces</taxon>
    </lineage>
</organism>
<evidence type="ECO:0000313" key="2">
    <source>
        <dbReference type="Proteomes" id="UP000235464"/>
    </source>
</evidence>
<dbReference type="OrthoDB" id="4569910at2"/>
<dbReference type="Pfam" id="PF19691">
    <property type="entry name" value="DUF6192"/>
    <property type="match status" value="1"/>
</dbReference>
<name>A0A2N9BM64_STRCX</name>
<dbReference type="AlphaFoldDB" id="A0A2N9BM64"/>
<gene>
    <name evidence="1" type="ORF">SCNRRL3882_7899</name>
</gene>
<dbReference type="RefSeq" id="WP_010047469.1">
    <property type="nucleotide sequence ID" value="NZ_LT962942.1"/>
</dbReference>
<evidence type="ECO:0008006" key="3">
    <source>
        <dbReference type="Google" id="ProtNLM"/>
    </source>
</evidence>
<dbReference type="InterPro" id="IPR045683">
    <property type="entry name" value="DUF6192"/>
</dbReference>
<protein>
    <recommendedName>
        <fullName evidence="3">RacO protein</fullName>
    </recommendedName>
</protein>
<sequence length="333" mass="37284">MTEENEKVGSVSQSRYEQIVAELRDVVEQQTRGQFTIGDRALEIEPMRQRGGPVGETEWTVEQSLARLADDIGLSVATVKTTRWVASRWPKEHRQPKIASYTVHRSLANIEDDEERFAAIVVLPEGKSRWTADDANRRVGQRVETPVTPQEKVTAIHSLAQDEEVAAAVTTDFLKRPQVAAKVSAEDKVKVVEEFTRDETVATTAATSLLRRPDVAFKAMSDDTARFQVNHAQNERSRQAREDFESTSPVAPAVRHIDRTVEFLDLVTACHSFVAAAGRTVPGLRDRTLNDDERTIVHENVARVRATLDWIETAVDTGKVDMDDELARMLKGE</sequence>
<dbReference type="EMBL" id="LT963352">
    <property type="protein sequence ID" value="SOR84454.1"/>
    <property type="molecule type" value="Genomic_DNA"/>
</dbReference>
<keyword evidence="2" id="KW-1185">Reference proteome</keyword>
<reference evidence="2" key="1">
    <citation type="submission" date="2017-11" db="EMBL/GenBank/DDBJ databases">
        <authorList>
            <person name="Wibberg D."/>
        </authorList>
    </citation>
    <scope>NUCLEOTIDE SEQUENCE [LARGE SCALE GENOMIC DNA]</scope>
</reference>
<evidence type="ECO:0000313" key="1">
    <source>
        <dbReference type="EMBL" id="SOR84454.1"/>
    </source>
</evidence>
<accession>A0A2N9BM64</accession>
<dbReference type="Proteomes" id="UP000235464">
    <property type="component" value="Chromosome I"/>
</dbReference>
<proteinExistence type="predicted"/>